<accession>A0A7K1LP14</accession>
<keyword evidence="1" id="KW-0732">Signal</keyword>
<reference evidence="3 4" key="1">
    <citation type="submission" date="2019-07" db="EMBL/GenBank/DDBJ databases">
        <title>Gramella aestuarii sp. nov., isolated from a tidal flat, and emended description of Gramella echinicola.</title>
        <authorList>
            <person name="Liu L."/>
        </authorList>
    </citation>
    <scope>NUCLEOTIDE SEQUENCE [LARGE SCALE GENOMIC DNA]</scope>
    <source>
        <strain evidence="3 4">BS12</strain>
    </source>
</reference>
<sequence>MKTIQLRKLFILVFGFFLVLSCSRDEGITSGLRFRVLEPELTGIDFSNRISSSKELNILNYLYFYNGAGVAAADFNNDGYTDLYFCSNQETDHLYLNEGGFKFQDVSRRAGIAESKGWSTGVTTVDINNDGLLDIYVCEVGNYKSLQGHNRLYVNQGISENGIPVFKEESAKYNLNFKGLSTQASFFDYDLDGDLDMFLMNHSVHPNSNYGSGVLRKKPDTLSGDRLFKNDNGRFMDVSEESGIYSSKIGYGLGLATGDLNNDGYPDIYIGNDFFENDYLYINQAEGSFRELISRENSGIAHTSHYSMGVDIADFNNDGLQDILSLDMLPEDLTTYKASGTDFSYHIYHNYLQKGYANQYMQNALQLNQGDLNFSEIAYLSGVAATEWSWAPLFADLDNDGYKDIFISNGILGATNDMDYISFIANENIQKRLNKGITDQDMKIIEEIPEKKTENYFFKNSGGLKFQKMNDEWLDSNPSFSNGAVYADLDNDGDLDLVTNNVNEEAFVYENTSWQLDSLNYLKIGFEGPPNNRFGIGSKVEVYNKAGRQVLENFTTRGFLSSVVPELHFGLGKVREIDSVKIIWPGGKFQTIRKLKSNQRILVDFENSTRAVTKIQDNALKQNYTPDLAENHREYSFRDFIYEPLIPYSQSNLGPAISVLDFNADGNEDIYFSGDKFNMGKLLQQAGNGEFKVLEQSEISTEGREPTDQVFFDADKDGDMDLLVVYGGSDLNEKNKNYPSLYVNKGGRFYRNDSFPKISINASLVRNADFNGDGYEDIFIASNSDFGTYGETNQSVIFLNDRNGNFKPDVSYNSALEDLGMIYDAEIVDINKDGKPDIVLAGHYMPISFLLNDGQGNLDRKSIANSEGWWNELELADMDKDGDLDIVAGNWGLNSRLQASVESPMQLYLQDFDDNGKVDPILTYYYQSRETPLATKEELTKQIPKLNKDYLSYTEFAKADFNDYFSEDKISSARKKKVVKLETSYFENKGNLDFKVSSLPIEVQFSPVHAILLSDFDGDDLPDILLGGNNYHVNTQLGRQDAGLVQVLRNLGNGNFKIMPRDFYVRGAIKSIKEVKIKDSNFLIFGINNDSIRIVKYPNSND</sequence>
<dbReference type="PANTHER" id="PTHR16026">
    <property type="entry name" value="CARTILAGE ACIDIC PROTEIN 1"/>
    <property type="match status" value="1"/>
</dbReference>
<feature type="domain" description="ASPIC/UnbV" evidence="2">
    <location>
        <begin position="535"/>
        <end position="601"/>
    </location>
</feature>
<dbReference type="InterPro" id="IPR028994">
    <property type="entry name" value="Integrin_alpha_N"/>
</dbReference>
<dbReference type="PROSITE" id="PS51257">
    <property type="entry name" value="PROKAR_LIPOPROTEIN"/>
    <property type="match status" value="1"/>
</dbReference>
<dbReference type="RefSeq" id="WP_156275834.1">
    <property type="nucleotide sequence ID" value="NZ_BAABGI010000003.1"/>
</dbReference>
<dbReference type="SUPFAM" id="SSF69318">
    <property type="entry name" value="Integrin alpha N-terminal domain"/>
    <property type="match status" value="3"/>
</dbReference>
<organism evidence="3 4">
    <name type="scientific">Christiangramia aestuarii</name>
    <dbReference type="NCBI Taxonomy" id="1028746"/>
    <lineage>
        <taxon>Bacteria</taxon>
        <taxon>Pseudomonadati</taxon>
        <taxon>Bacteroidota</taxon>
        <taxon>Flavobacteriia</taxon>
        <taxon>Flavobacteriales</taxon>
        <taxon>Flavobacteriaceae</taxon>
        <taxon>Christiangramia</taxon>
    </lineage>
</organism>
<dbReference type="InterPro" id="IPR013517">
    <property type="entry name" value="FG-GAP"/>
</dbReference>
<dbReference type="AlphaFoldDB" id="A0A7K1LP14"/>
<dbReference type="PANTHER" id="PTHR16026:SF0">
    <property type="entry name" value="CARTILAGE ACIDIC PROTEIN 1"/>
    <property type="match status" value="1"/>
</dbReference>
<dbReference type="Proteomes" id="UP000460416">
    <property type="component" value="Unassembled WGS sequence"/>
</dbReference>
<comment type="caution">
    <text evidence="3">The sequence shown here is derived from an EMBL/GenBank/DDBJ whole genome shotgun (WGS) entry which is preliminary data.</text>
</comment>
<gene>
    <name evidence="3" type="ORF">FLP08_08205</name>
</gene>
<dbReference type="Pfam" id="PF13517">
    <property type="entry name" value="FG-GAP_3"/>
    <property type="match status" value="4"/>
</dbReference>
<dbReference type="Pfam" id="PF07593">
    <property type="entry name" value="UnbV_ASPIC"/>
    <property type="match status" value="1"/>
</dbReference>
<dbReference type="OrthoDB" id="9816120at2"/>
<dbReference type="EMBL" id="VJVW01000003">
    <property type="protein sequence ID" value="MUP42552.1"/>
    <property type="molecule type" value="Genomic_DNA"/>
</dbReference>
<evidence type="ECO:0000259" key="2">
    <source>
        <dbReference type="Pfam" id="PF07593"/>
    </source>
</evidence>
<proteinExistence type="predicted"/>
<evidence type="ECO:0000313" key="4">
    <source>
        <dbReference type="Proteomes" id="UP000460416"/>
    </source>
</evidence>
<dbReference type="InterPro" id="IPR027039">
    <property type="entry name" value="Crtac1"/>
</dbReference>
<dbReference type="Gene3D" id="2.130.10.130">
    <property type="entry name" value="Integrin alpha, N-terminal"/>
    <property type="match status" value="3"/>
</dbReference>
<name>A0A7K1LP14_9FLAO</name>
<dbReference type="InterPro" id="IPR011519">
    <property type="entry name" value="UnbV_ASPIC"/>
</dbReference>
<protein>
    <recommendedName>
        <fullName evidence="2">ASPIC/UnbV domain-containing protein</fullName>
    </recommendedName>
</protein>
<evidence type="ECO:0000313" key="3">
    <source>
        <dbReference type="EMBL" id="MUP42552.1"/>
    </source>
</evidence>
<keyword evidence="4" id="KW-1185">Reference proteome</keyword>
<evidence type="ECO:0000256" key="1">
    <source>
        <dbReference type="ARBA" id="ARBA00022729"/>
    </source>
</evidence>